<evidence type="ECO:0000256" key="1">
    <source>
        <dbReference type="SAM" id="SignalP"/>
    </source>
</evidence>
<feature type="signal peptide" evidence="1">
    <location>
        <begin position="1"/>
        <end position="23"/>
    </location>
</feature>
<evidence type="ECO:0000313" key="3">
    <source>
        <dbReference type="Proteomes" id="UP000215914"/>
    </source>
</evidence>
<organism evidence="2 3">
    <name type="scientific">Helianthus annuus</name>
    <name type="common">Common sunflower</name>
    <dbReference type="NCBI Taxonomy" id="4232"/>
    <lineage>
        <taxon>Eukaryota</taxon>
        <taxon>Viridiplantae</taxon>
        <taxon>Streptophyta</taxon>
        <taxon>Embryophyta</taxon>
        <taxon>Tracheophyta</taxon>
        <taxon>Spermatophyta</taxon>
        <taxon>Magnoliopsida</taxon>
        <taxon>eudicotyledons</taxon>
        <taxon>Gunneridae</taxon>
        <taxon>Pentapetalae</taxon>
        <taxon>asterids</taxon>
        <taxon>campanulids</taxon>
        <taxon>Asterales</taxon>
        <taxon>Asteraceae</taxon>
        <taxon>Asteroideae</taxon>
        <taxon>Heliantheae alliance</taxon>
        <taxon>Heliantheae</taxon>
        <taxon>Helianthus</taxon>
    </lineage>
</organism>
<sequence length="150" mass="17168">MAKKLWSLMRVLFFMLKKGISKAKIFADLNMMIKHGKITEKSLPGEYEFSCSNTPSYPLKLFSNKKNKHKHPQCDMTPLDENNDIFINAKIMKTLEMLTSATASPVFGKSQLRIMDSPFSLSNGEEDGQVDEAADKFIMRFYSDLRQQTT</sequence>
<gene>
    <name evidence="2" type="ORF">HanXRQr2_Chr04g0140871</name>
</gene>
<name>A0A9K3J417_HELAN</name>
<proteinExistence type="predicted"/>
<accession>A0A9K3J417</accession>
<dbReference type="AlphaFoldDB" id="A0A9K3J417"/>
<dbReference type="EMBL" id="MNCJ02000319">
    <property type="protein sequence ID" value="KAF5808038.1"/>
    <property type="molecule type" value="Genomic_DNA"/>
</dbReference>
<dbReference type="PANTHER" id="PTHR33265">
    <property type="entry name" value="AVR9/CF-9 RAPIDLY ELICITED PROTEIN-RELATED"/>
    <property type="match status" value="1"/>
</dbReference>
<protein>
    <submittedName>
        <fullName evidence="2">Uncharacterized protein</fullName>
    </submittedName>
</protein>
<keyword evidence="3" id="KW-1185">Reference proteome</keyword>
<dbReference type="Gramene" id="mRNA:HanXRQr2_Chr04g0140871">
    <property type="protein sequence ID" value="CDS:HanXRQr2_Chr04g0140871.1"/>
    <property type="gene ID" value="HanXRQr2_Chr04g0140871"/>
</dbReference>
<keyword evidence="1" id="KW-0732">Signal</keyword>
<dbReference type="PANTHER" id="PTHR33265:SF31">
    <property type="entry name" value="AVR9_CF-9 RAPIDLY ELICITED PROTEIN 146"/>
    <property type="match status" value="1"/>
</dbReference>
<evidence type="ECO:0000313" key="2">
    <source>
        <dbReference type="EMBL" id="KAF5808038.1"/>
    </source>
</evidence>
<reference evidence="2" key="2">
    <citation type="submission" date="2020-06" db="EMBL/GenBank/DDBJ databases">
        <title>Helianthus annuus Genome sequencing and assembly Release 2.</title>
        <authorList>
            <person name="Gouzy J."/>
            <person name="Langlade N."/>
            <person name="Munos S."/>
        </authorList>
    </citation>
    <scope>NUCLEOTIDE SEQUENCE</scope>
    <source>
        <tissue evidence="2">Leaves</tissue>
    </source>
</reference>
<dbReference type="OrthoDB" id="696337at2759"/>
<reference evidence="2" key="1">
    <citation type="journal article" date="2017" name="Nature">
        <title>The sunflower genome provides insights into oil metabolism, flowering and Asterid evolution.</title>
        <authorList>
            <person name="Badouin H."/>
            <person name="Gouzy J."/>
            <person name="Grassa C.J."/>
            <person name="Murat F."/>
            <person name="Staton S.E."/>
            <person name="Cottret L."/>
            <person name="Lelandais-Briere C."/>
            <person name="Owens G.L."/>
            <person name="Carrere S."/>
            <person name="Mayjonade B."/>
            <person name="Legrand L."/>
            <person name="Gill N."/>
            <person name="Kane N.C."/>
            <person name="Bowers J.E."/>
            <person name="Hubner S."/>
            <person name="Bellec A."/>
            <person name="Berard A."/>
            <person name="Berges H."/>
            <person name="Blanchet N."/>
            <person name="Boniface M.C."/>
            <person name="Brunel D."/>
            <person name="Catrice O."/>
            <person name="Chaidir N."/>
            <person name="Claudel C."/>
            <person name="Donnadieu C."/>
            <person name="Faraut T."/>
            <person name="Fievet G."/>
            <person name="Helmstetter N."/>
            <person name="King M."/>
            <person name="Knapp S.J."/>
            <person name="Lai Z."/>
            <person name="Le Paslier M.C."/>
            <person name="Lippi Y."/>
            <person name="Lorenzon L."/>
            <person name="Mandel J.R."/>
            <person name="Marage G."/>
            <person name="Marchand G."/>
            <person name="Marquand E."/>
            <person name="Bret-Mestries E."/>
            <person name="Morien E."/>
            <person name="Nambeesan S."/>
            <person name="Nguyen T."/>
            <person name="Pegot-Espagnet P."/>
            <person name="Pouilly N."/>
            <person name="Raftis F."/>
            <person name="Sallet E."/>
            <person name="Schiex T."/>
            <person name="Thomas J."/>
            <person name="Vandecasteele C."/>
            <person name="Vares D."/>
            <person name="Vear F."/>
            <person name="Vautrin S."/>
            <person name="Crespi M."/>
            <person name="Mangin B."/>
            <person name="Burke J.M."/>
            <person name="Salse J."/>
            <person name="Munos S."/>
            <person name="Vincourt P."/>
            <person name="Rieseberg L.H."/>
            <person name="Langlade N.B."/>
        </authorList>
    </citation>
    <scope>NUCLEOTIDE SEQUENCE</scope>
    <source>
        <tissue evidence="2">Leaves</tissue>
    </source>
</reference>
<dbReference type="Proteomes" id="UP000215914">
    <property type="component" value="Unassembled WGS sequence"/>
</dbReference>
<feature type="chain" id="PRO_5039938943" evidence="1">
    <location>
        <begin position="24"/>
        <end position="150"/>
    </location>
</feature>
<comment type="caution">
    <text evidence="2">The sequence shown here is derived from an EMBL/GenBank/DDBJ whole genome shotgun (WGS) entry which is preliminary data.</text>
</comment>